<dbReference type="OrthoDB" id="6431328at2"/>
<proteinExistence type="predicted"/>
<dbReference type="EMBL" id="VYKJ01000003">
    <property type="protein sequence ID" value="KAA9001181.1"/>
    <property type="molecule type" value="Genomic_DNA"/>
</dbReference>
<organism evidence="1 2">
    <name type="scientific">Affinibrenneria salicis</name>
    <dbReference type="NCBI Taxonomy" id="2590031"/>
    <lineage>
        <taxon>Bacteria</taxon>
        <taxon>Pseudomonadati</taxon>
        <taxon>Pseudomonadota</taxon>
        <taxon>Gammaproteobacteria</taxon>
        <taxon>Enterobacterales</taxon>
        <taxon>Pectobacteriaceae</taxon>
        <taxon>Affinibrenneria</taxon>
    </lineage>
</organism>
<gene>
    <name evidence="1" type="ORF">FJU30_08015</name>
</gene>
<comment type="caution">
    <text evidence="1">The sequence shown here is derived from an EMBL/GenBank/DDBJ whole genome shotgun (WGS) entry which is preliminary data.</text>
</comment>
<sequence length="89" mass="10453">MLVGTLKETLIFEKNDDKGASYRYEIYKNEQKSGYFAVIYQQKSIVLNNQSLLVWAIAESHWRLKAGYIPNARMECQSHWKVTFQHQPA</sequence>
<name>A0A5J5G3D8_9GAMM</name>
<keyword evidence="2" id="KW-1185">Reference proteome</keyword>
<accession>A0A5J5G3D8</accession>
<dbReference type="Proteomes" id="UP000335415">
    <property type="component" value="Unassembled WGS sequence"/>
</dbReference>
<evidence type="ECO:0000313" key="2">
    <source>
        <dbReference type="Proteomes" id="UP000335415"/>
    </source>
</evidence>
<dbReference type="RefSeq" id="WP_150434453.1">
    <property type="nucleotide sequence ID" value="NZ_VYKJ01000003.1"/>
</dbReference>
<dbReference type="AlphaFoldDB" id="A0A5J5G3D8"/>
<protein>
    <submittedName>
        <fullName evidence="1">Uncharacterized protein</fullName>
    </submittedName>
</protein>
<reference evidence="1 2" key="1">
    <citation type="submission" date="2019-09" db="EMBL/GenBank/DDBJ databases">
        <authorList>
            <person name="Li Y."/>
        </authorList>
    </citation>
    <scope>NUCLEOTIDE SEQUENCE [LARGE SCALE GENOMIC DNA]</scope>
    <source>
        <strain evidence="1 2">L3-3HA</strain>
    </source>
</reference>
<evidence type="ECO:0000313" key="1">
    <source>
        <dbReference type="EMBL" id="KAA9001181.1"/>
    </source>
</evidence>